<dbReference type="Proteomes" id="UP000190675">
    <property type="component" value="Chromosome I"/>
</dbReference>
<sequence>MSDGWGTREGHSFEHVRAIMLTIDRYAEADLGNRQFFLNKPRGVGGKNDEIS</sequence>
<dbReference type="AlphaFoldDB" id="A0A1M5TDE5"/>
<proteinExistence type="predicted"/>
<evidence type="ECO:0000313" key="1">
    <source>
        <dbReference type="EMBL" id="SHH48706.1"/>
    </source>
</evidence>
<dbReference type="EMBL" id="LT670818">
    <property type="protein sequence ID" value="SHH48706.1"/>
    <property type="molecule type" value="Genomic_DNA"/>
</dbReference>
<name>A0A1M5TDE5_9BRAD</name>
<gene>
    <name evidence="1" type="ORF">SAMN05444169_7699</name>
</gene>
<organism evidence="1 2">
    <name type="scientific">Bradyrhizobium erythrophlei</name>
    <dbReference type="NCBI Taxonomy" id="1437360"/>
    <lineage>
        <taxon>Bacteria</taxon>
        <taxon>Pseudomonadati</taxon>
        <taxon>Pseudomonadota</taxon>
        <taxon>Alphaproteobacteria</taxon>
        <taxon>Hyphomicrobiales</taxon>
        <taxon>Nitrobacteraceae</taxon>
        <taxon>Bradyrhizobium</taxon>
    </lineage>
</organism>
<protein>
    <submittedName>
        <fullName evidence="1">Uncharacterized protein</fullName>
    </submittedName>
</protein>
<accession>A0A1M5TDE5</accession>
<evidence type="ECO:0000313" key="2">
    <source>
        <dbReference type="Proteomes" id="UP000190675"/>
    </source>
</evidence>
<reference evidence="1 2" key="1">
    <citation type="submission" date="2016-11" db="EMBL/GenBank/DDBJ databases">
        <authorList>
            <person name="Jaros S."/>
            <person name="Januszkiewicz K."/>
            <person name="Wedrychowicz H."/>
        </authorList>
    </citation>
    <scope>NUCLEOTIDE SEQUENCE [LARGE SCALE GENOMIC DNA]</scope>
    <source>
        <strain evidence="1 2">GAS242</strain>
    </source>
</reference>